<evidence type="ECO:0008006" key="3">
    <source>
        <dbReference type="Google" id="ProtNLM"/>
    </source>
</evidence>
<dbReference type="Proteomes" id="UP000700732">
    <property type="component" value="Unassembled WGS sequence"/>
</dbReference>
<accession>A0ABR6W782</accession>
<evidence type="ECO:0000313" key="2">
    <source>
        <dbReference type="Proteomes" id="UP000700732"/>
    </source>
</evidence>
<dbReference type="RefSeq" id="WP_186737781.1">
    <property type="nucleotide sequence ID" value="NZ_VFIA01000013.1"/>
</dbReference>
<comment type="caution">
    <text evidence="1">The sequence shown here is derived from an EMBL/GenBank/DDBJ whole genome shotgun (WGS) entry which is preliminary data.</text>
</comment>
<keyword evidence="2" id="KW-1185">Reference proteome</keyword>
<name>A0ABR6W782_9BACT</name>
<reference evidence="1 2" key="1">
    <citation type="submission" date="2019-06" db="EMBL/GenBank/DDBJ databases">
        <title>Spirosoma utsteinense sp. nov. isolated from Antarctic ice-free soils.</title>
        <authorList>
            <person name="Tahon G."/>
        </authorList>
    </citation>
    <scope>NUCLEOTIDE SEQUENCE [LARGE SCALE GENOMIC DNA]</scope>
    <source>
        <strain evidence="1 2">LMG 31447</strain>
    </source>
</reference>
<evidence type="ECO:0000313" key="1">
    <source>
        <dbReference type="EMBL" id="MBC3791983.1"/>
    </source>
</evidence>
<protein>
    <recommendedName>
        <fullName evidence="3">PAS domain-containing protein</fullName>
    </recommendedName>
</protein>
<organism evidence="1 2">
    <name type="scientific">Spirosoma utsteinense</name>
    <dbReference type="NCBI Taxonomy" id="2585773"/>
    <lineage>
        <taxon>Bacteria</taxon>
        <taxon>Pseudomonadati</taxon>
        <taxon>Bacteroidota</taxon>
        <taxon>Cytophagia</taxon>
        <taxon>Cytophagales</taxon>
        <taxon>Cytophagaceae</taxon>
        <taxon>Spirosoma</taxon>
    </lineage>
</organism>
<dbReference type="EMBL" id="VFIA01000013">
    <property type="protein sequence ID" value="MBC3791983.1"/>
    <property type="molecule type" value="Genomic_DNA"/>
</dbReference>
<sequence length="136" mass="15403">MVPDPQQQVQKLMRFMHHAPLAMVETDLRGTLLQVNPKALQLMMPMAAYLGLPGDNLLDTLTGFLPAVGQAVARFDKDSGMIIDQEPYRIEFQMNALPIERFFSLTIEKLGAEILLIFFDDVTDFLLKADQIRQPL</sequence>
<gene>
    <name evidence="1" type="ORF">FH603_2492</name>
</gene>
<proteinExistence type="predicted"/>